<dbReference type="InterPro" id="IPR014338">
    <property type="entry name" value="CHP02996_rpt-companion-dom"/>
</dbReference>
<dbReference type="KEGG" id="tim:GMBLW1_28190"/>
<organism evidence="1">
    <name type="scientific">Tuwongella immobilis</name>
    <dbReference type="NCBI Taxonomy" id="692036"/>
    <lineage>
        <taxon>Bacteria</taxon>
        <taxon>Pseudomonadati</taxon>
        <taxon>Planctomycetota</taxon>
        <taxon>Planctomycetia</taxon>
        <taxon>Gemmatales</taxon>
        <taxon>Gemmataceae</taxon>
        <taxon>Tuwongella</taxon>
    </lineage>
</organism>
<keyword evidence="2" id="KW-1185">Reference proteome</keyword>
<dbReference type="Gene3D" id="3.80.10.10">
    <property type="entry name" value="Ribonuclease Inhibitor"/>
    <property type="match status" value="1"/>
</dbReference>
<dbReference type="InParanoid" id="A0A6C2YIN4"/>
<protein>
    <submittedName>
        <fullName evidence="1">Repeat-companion domain protein</fullName>
    </submittedName>
</protein>
<reference evidence="1" key="1">
    <citation type="submission" date="2019-04" db="EMBL/GenBank/DDBJ databases">
        <authorList>
            <consortium name="Science for Life Laboratories"/>
        </authorList>
    </citation>
    <scope>NUCLEOTIDE SEQUENCE</scope>
    <source>
        <strain evidence="1">MBLW1</strain>
    </source>
</reference>
<dbReference type="Proteomes" id="UP000464378">
    <property type="component" value="Chromosome"/>
</dbReference>
<dbReference type="EMBL" id="LR586016">
    <property type="protein sequence ID" value="VIP01141.1"/>
    <property type="molecule type" value="Genomic_DNA"/>
</dbReference>
<dbReference type="EMBL" id="LR593887">
    <property type="protein sequence ID" value="VTR97707.1"/>
    <property type="molecule type" value="Genomic_DNA"/>
</dbReference>
<dbReference type="SUPFAM" id="SSF52047">
    <property type="entry name" value="RNI-like"/>
    <property type="match status" value="1"/>
</dbReference>
<dbReference type="InterPro" id="IPR032675">
    <property type="entry name" value="LRR_dom_sf"/>
</dbReference>
<dbReference type="AlphaFoldDB" id="A0A6C2YIN4"/>
<sequence length="456" mass="51657">MPISMMPMDTPNDLANAIVANRQEDAPRLILADWLEEHHHAERAELIRVQCQLAAATARREFGAIPPLEARERELLRICDPTIRMHECPLVPGVIWGGMARGLLDVCRITNWRTFDAAFTREMAQFPGETLSIDTERDRSLDFADLAFWPPLDAMRELHIEGPLELLQLEALEDSPFLPQLQRLKWKQLQLTAQAVPVWNRWISKQRLDLSIQQTGLTAHFLGRLLGPLAAESLIALRFSQCRMHTQSLLMLASLPLMERLIALDLSDLRFTPSELETLLERIQLNNVEQLRLTNLMMSHEAFQLLTESSPLSLLQSCDLSGNPLSVPRVLTTLGQGRIPNLRRLTLNRLQVHEPVRLPDFSLIYPRLEVLHVGDCGFTTATIPILTQLEAPELTHLTLDGVRLNRSGMERLLAWLGRLPKLRSLSIRHAILTVDAAHALTPGTAPDWLNQVQILR</sequence>
<dbReference type="NCBIfam" id="TIGR02996">
    <property type="entry name" value="rpt_mate_G_obs"/>
    <property type="match status" value="1"/>
</dbReference>
<evidence type="ECO:0000313" key="1">
    <source>
        <dbReference type="EMBL" id="VIP01141.1"/>
    </source>
</evidence>
<gene>
    <name evidence="1" type="ORF">GMBLW1_28190</name>
</gene>
<name>A0A6C2YIN4_9BACT</name>
<proteinExistence type="predicted"/>
<accession>A0A6C2YIN4</accession>
<evidence type="ECO:0000313" key="2">
    <source>
        <dbReference type="Proteomes" id="UP000464378"/>
    </source>
</evidence>